<feature type="domain" description="Integrase catalytic" evidence="2">
    <location>
        <begin position="227"/>
        <end position="430"/>
    </location>
</feature>
<protein>
    <submittedName>
        <fullName evidence="3">DDE-type integrase/transposase/recombinase</fullName>
    </submittedName>
</protein>
<dbReference type="PROSITE" id="PS50994">
    <property type="entry name" value="INTEGRASE"/>
    <property type="match status" value="1"/>
</dbReference>
<dbReference type="SUPFAM" id="SSF53098">
    <property type="entry name" value="Ribonuclease H-like"/>
    <property type="match status" value="1"/>
</dbReference>
<proteinExistence type="predicted"/>
<evidence type="ECO:0000256" key="1">
    <source>
        <dbReference type="SAM" id="MobiDB-lite"/>
    </source>
</evidence>
<dbReference type="InterPro" id="IPR036397">
    <property type="entry name" value="RNaseH_sf"/>
</dbReference>
<name>A0A7S9R6B8_9BACT</name>
<evidence type="ECO:0000259" key="2">
    <source>
        <dbReference type="PROSITE" id="PS50994"/>
    </source>
</evidence>
<dbReference type="RefSeq" id="WP_107793835.1">
    <property type="nucleotide sequence ID" value="NZ_CP049274.1"/>
</dbReference>
<dbReference type="GO" id="GO:0003676">
    <property type="term" value="F:nucleic acid binding"/>
    <property type="evidence" value="ECO:0007669"/>
    <property type="project" value="InterPro"/>
</dbReference>
<reference evidence="3 4" key="1">
    <citation type="journal article" date="2018" name="Emerg. Microbes Infect.">
        <title>Genomic analysis of oral Campylobacter concisus strains identified a potential bacterial molecular marker associated with active Crohn's disease.</title>
        <authorList>
            <person name="Liu F."/>
            <person name="Ma R."/>
            <person name="Tay C.Y.A."/>
            <person name="Octavia S."/>
            <person name="Lan R."/>
            <person name="Chung H.K.L."/>
            <person name="Riordan S.M."/>
            <person name="Grimm M.C."/>
            <person name="Leong R.W."/>
            <person name="Tanaka M.M."/>
            <person name="Connor S."/>
            <person name="Zhang L."/>
        </authorList>
    </citation>
    <scope>NUCLEOTIDE SEQUENCE [LARGE SCALE GENOMIC DNA]</scope>
    <source>
        <strain evidence="3 4">P10CDO-S2</strain>
    </source>
</reference>
<dbReference type="EMBL" id="CP049274">
    <property type="protein sequence ID" value="QPH83758.1"/>
    <property type="molecule type" value="Genomic_DNA"/>
</dbReference>
<dbReference type="AlphaFoldDB" id="A0A7S9R6B8"/>
<evidence type="ECO:0000313" key="3">
    <source>
        <dbReference type="EMBL" id="QPH83758.1"/>
    </source>
</evidence>
<organism evidence="3 4">
    <name type="scientific">Campylobacter concisus</name>
    <dbReference type="NCBI Taxonomy" id="199"/>
    <lineage>
        <taxon>Bacteria</taxon>
        <taxon>Pseudomonadati</taxon>
        <taxon>Campylobacterota</taxon>
        <taxon>Epsilonproteobacteria</taxon>
        <taxon>Campylobacterales</taxon>
        <taxon>Campylobacteraceae</taxon>
        <taxon>Campylobacter</taxon>
    </lineage>
</organism>
<dbReference type="InterPro" id="IPR001584">
    <property type="entry name" value="Integrase_cat-core"/>
</dbReference>
<evidence type="ECO:0000313" key="4">
    <source>
        <dbReference type="Proteomes" id="UP000594630"/>
    </source>
</evidence>
<dbReference type="Pfam" id="PF09299">
    <property type="entry name" value="Mu-transpos_C"/>
    <property type="match status" value="1"/>
</dbReference>
<dbReference type="Gene3D" id="3.30.420.10">
    <property type="entry name" value="Ribonuclease H-like superfamily/Ribonuclease H"/>
    <property type="match status" value="1"/>
</dbReference>
<feature type="compositionally biased region" description="Basic residues" evidence="1">
    <location>
        <begin position="576"/>
        <end position="591"/>
    </location>
</feature>
<gene>
    <name evidence="3" type="ORF">CVT06_01030</name>
</gene>
<dbReference type="InterPro" id="IPR015378">
    <property type="entry name" value="Transposase-like_Mu_C"/>
</dbReference>
<dbReference type="InterPro" id="IPR012337">
    <property type="entry name" value="RNaseH-like_sf"/>
</dbReference>
<dbReference type="GO" id="GO:0015074">
    <property type="term" value="P:DNA integration"/>
    <property type="evidence" value="ECO:0007669"/>
    <property type="project" value="InterPro"/>
</dbReference>
<accession>A0A7S9R6B8</accession>
<sequence>MNKVQYAIGMHIFYNNVEYIVVRQINFQEIMAQNISTGEKAILPIQEMTKESQISNQEDNQQDINPLELSSNDWDEANKRLEIIKPILGVVTNRIKTIKQRAAEYNLHPSTIYRWLEAYKNSGNLLASIAPKNQAKGGRGRLRTVEEVELIIKKTIEELYLSKQKYSSKKTYMAIVQRCKNAKIKPPSENTVRSRIQSLSDKEVLKRRESARMADRKYRNTDGMFPAGKYPLDFIQIDHTPMDIIVVDEVYGQPIGRPYLTIAMDIYSRMVMGFFISLDEPSYFSVSQCLTQAMLSKEKYLRSLEVDGEWNIWGIPKTIGLDNAAEFRGKDLQRVCEHYGIELNWRPVARPQFGGHIERIIGTAMREVHTLPGTTFSNIQQRGEYKSEKYATMTLKSLEKWLTEYIINVYHKQIHSGINCTPEHKYEIGIFGDGKTSLGRGLPERIADEDKFKISLLPTIERTIQQSGIKIDSIQYYADALRRWIRAKDKDKKARKFIFKRDLRDISTIWFYDPEIKEYYPIPFRNISYPPISVWDLRAIKKYLDDNNVTGYDEVTIFSAYEKMKQIEKDSAQKVKSIRRKHSAQKHRDTKRKFDNIPKTKSKSNASSDAENDISLSDLYKDVEPFDDIEIL</sequence>
<feature type="region of interest" description="Disordered" evidence="1">
    <location>
        <begin position="572"/>
        <end position="611"/>
    </location>
</feature>
<dbReference type="Proteomes" id="UP000594630">
    <property type="component" value="Chromosome"/>
</dbReference>